<dbReference type="OrthoDB" id="974255at2"/>
<dbReference type="InterPro" id="IPR027039">
    <property type="entry name" value="Crtac1"/>
</dbReference>
<dbReference type="Gene3D" id="2.130.10.130">
    <property type="entry name" value="Integrin alpha, N-terminal"/>
    <property type="match status" value="2"/>
</dbReference>
<protein>
    <submittedName>
        <fullName evidence="3">FG-GAP repeat protein</fullName>
    </submittedName>
</protein>
<dbReference type="InterPro" id="IPR028994">
    <property type="entry name" value="Integrin_alpha_N"/>
</dbReference>
<dbReference type="EMBL" id="CM001403">
    <property type="protein sequence ID" value="EHQ27876.1"/>
    <property type="molecule type" value="Genomic_DNA"/>
</dbReference>
<evidence type="ECO:0000259" key="2">
    <source>
        <dbReference type="Pfam" id="PF07593"/>
    </source>
</evidence>
<dbReference type="Pfam" id="PF13517">
    <property type="entry name" value="FG-GAP_3"/>
    <property type="match status" value="2"/>
</dbReference>
<gene>
    <name evidence="3" type="ORF">Mucpa_3778</name>
</gene>
<dbReference type="PROSITE" id="PS51257">
    <property type="entry name" value="PROKAR_LIPOPROTEIN"/>
    <property type="match status" value="1"/>
</dbReference>
<organism evidence="3 4">
    <name type="scientific">Mucilaginibacter paludis DSM 18603</name>
    <dbReference type="NCBI Taxonomy" id="714943"/>
    <lineage>
        <taxon>Bacteria</taxon>
        <taxon>Pseudomonadati</taxon>
        <taxon>Bacteroidota</taxon>
        <taxon>Sphingobacteriia</taxon>
        <taxon>Sphingobacteriales</taxon>
        <taxon>Sphingobacteriaceae</taxon>
        <taxon>Mucilaginibacter</taxon>
    </lineage>
</organism>
<sequence length="739" mass="81634">MRREIIATILFVVALLFAACRHQTDSNQEMVELLQYQDRFENNAANMYAPAAVLQQQDSIIEHTAPGIVLLQVYMDKATTLLQLGQEQKAVAILDSLNHTFIPDYLQREALIKGLAIACMRLGERYNCINNHAAEACIFPIRGKGIHTDKNGSERAIALYQQLLKNNSDDYESLWLLNIAYMTVGGYPQQVPPRYLLKIGDTIVHTSVKPFTDVAMNLGLAIRKMGGGSIVDDFNHDGYDDIITSSSNLKEPLHYFVNNKNGTFTDIAQKAGLSQFTGGLNIMQTDYNNDGLKDIFVLRGAWKGKFGKEPNSLLRNNGDGTFTDVTKQSGLLSFHPTQTATWADFNNDGWLDVFIGNESTASDVNACELFINNKNGTFTESALSAGAAVKLFVKGVTSGDYDNDGRTDIFISTMNGDNILLKNITQKNGPVKFKDVTREAQLDTRNYGTFTTWFWDYDNDGFQDLLICGYGNNIPIARIAGAEALHRYQGSNGKLILYRNLHNGTFKDVSQQVQLNNVSFAMGANFGDIDNDGFLDFYLGTGNPLFSSLIPNKLFKNEAGQKFTDITIPARVGSLQKGHGVAFADLNNDGNEDIFINQGGAYPGDAYQNALFINPGQNNDNHWVNILLEGTTSNKLAIGARLKLTFTDNGIRRSVYRIVNSGGSFGSNPLLQHIGIGKALQIDTLTITWPVTGKTQYFNNIKKGNNIKIKEGVDKLTPYQLIRLDFDKPAVAICNTANN</sequence>
<reference evidence="3" key="1">
    <citation type="submission" date="2011-09" db="EMBL/GenBank/DDBJ databases">
        <title>The permanent draft genome of Mucilaginibacter paludis DSM 18603.</title>
        <authorList>
            <consortium name="US DOE Joint Genome Institute (JGI-PGF)"/>
            <person name="Lucas S."/>
            <person name="Han J."/>
            <person name="Lapidus A."/>
            <person name="Bruce D."/>
            <person name="Goodwin L."/>
            <person name="Pitluck S."/>
            <person name="Peters L."/>
            <person name="Kyrpides N."/>
            <person name="Mavromatis K."/>
            <person name="Ivanova N."/>
            <person name="Mikhailova N."/>
            <person name="Held B."/>
            <person name="Detter J.C."/>
            <person name="Tapia R."/>
            <person name="Han C."/>
            <person name="Land M."/>
            <person name="Hauser L."/>
            <person name="Markowitz V."/>
            <person name="Cheng J.-F."/>
            <person name="Hugenholtz P."/>
            <person name="Woyke T."/>
            <person name="Wu D."/>
            <person name="Tindall B."/>
            <person name="Brambilla E."/>
            <person name="Klenk H.-P."/>
            <person name="Eisen J.A."/>
        </authorList>
    </citation>
    <scope>NUCLEOTIDE SEQUENCE [LARGE SCALE GENOMIC DNA]</scope>
    <source>
        <strain evidence="3">DSM 18603</strain>
    </source>
</reference>
<dbReference type="SUPFAM" id="SSF69318">
    <property type="entry name" value="Integrin alpha N-terminal domain"/>
    <property type="match status" value="2"/>
</dbReference>
<feature type="domain" description="ASPIC/UnbV" evidence="2">
    <location>
        <begin position="637"/>
        <end position="704"/>
    </location>
</feature>
<dbReference type="InterPro" id="IPR011519">
    <property type="entry name" value="UnbV_ASPIC"/>
</dbReference>
<dbReference type="HOGENOM" id="CLU_016956_0_0_10"/>
<proteinExistence type="predicted"/>
<evidence type="ECO:0000313" key="3">
    <source>
        <dbReference type="EMBL" id="EHQ27876.1"/>
    </source>
</evidence>
<dbReference type="InterPro" id="IPR013517">
    <property type="entry name" value="FG-GAP"/>
</dbReference>
<keyword evidence="4" id="KW-1185">Reference proteome</keyword>
<dbReference type="Proteomes" id="UP000002774">
    <property type="component" value="Chromosome"/>
</dbReference>
<accession>H1Y296</accession>
<dbReference type="STRING" id="714943.Mucpa_3778"/>
<dbReference type="Pfam" id="PF07593">
    <property type="entry name" value="UnbV_ASPIC"/>
    <property type="match status" value="1"/>
</dbReference>
<evidence type="ECO:0000256" key="1">
    <source>
        <dbReference type="ARBA" id="ARBA00022729"/>
    </source>
</evidence>
<dbReference type="RefSeq" id="WP_008508488.1">
    <property type="nucleotide sequence ID" value="NZ_CM001403.1"/>
</dbReference>
<keyword evidence="1" id="KW-0732">Signal</keyword>
<evidence type="ECO:0000313" key="4">
    <source>
        <dbReference type="Proteomes" id="UP000002774"/>
    </source>
</evidence>
<dbReference type="PANTHER" id="PTHR16026:SF0">
    <property type="entry name" value="CARTILAGE ACIDIC PROTEIN 1"/>
    <property type="match status" value="1"/>
</dbReference>
<dbReference type="eggNOG" id="COG0457">
    <property type="taxonomic scope" value="Bacteria"/>
</dbReference>
<name>H1Y296_9SPHI</name>
<dbReference type="PANTHER" id="PTHR16026">
    <property type="entry name" value="CARTILAGE ACIDIC PROTEIN 1"/>
    <property type="match status" value="1"/>
</dbReference>
<dbReference type="AlphaFoldDB" id="H1Y296"/>